<reference evidence="2" key="1">
    <citation type="submission" date="2021-09" db="EMBL/GenBank/DDBJ databases">
        <authorList>
            <consortium name="AG Swart"/>
            <person name="Singh M."/>
            <person name="Singh A."/>
            <person name="Seah K."/>
            <person name="Emmerich C."/>
        </authorList>
    </citation>
    <scope>NUCLEOTIDE SEQUENCE</scope>
    <source>
        <strain evidence="2">ATCC30299</strain>
    </source>
</reference>
<keyword evidence="3" id="KW-1185">Reference proteome</keyword>
<dbReference type="EMBL" id="CAJZBQ010000013">
    <property type="protein sequence ID" value="CAG9314919.1"/>
    <property type="molecule type" value="Genomic_DNA"/>
</dbReference>
<feature type="region of interest" description="Disordered" evidence="1">
    <location>
        <begin position="50"/>
        <end position="73"/>
    </location>
</feature>
<comment type="caution">
    <text evidence="2">The sequence shown here is derived from an EMBL/GenBank/DDBJ whole genome shotgun (WGS) entry which is preliminary data.</text>
</comment>
<evidence type="ECO:0000313" key="3">
    <source>
        <dbReference type="Proteomes" id="UP001162131"/>
    </source>
</evidence>
<accession>A0AAU9J2P1</accession>
<organism evidence="2 3">
    <name type="scientific">Blepharisma stoltei</name>
    <dbReference type="NCBI Taxonomy" id="1481888"/>
    <lineage>
        <taxon>Eukaryota</taxon>
        <taxon>Sar</taxon>
        <taxon>Alveolata</taxon>
        <taxon>Ciliophora</taxon>
        <taxon>Postciliodesmatophora</taxon>
        <taxon>Heterotrichea</taxon>
        <taxon>Heterotrichida</taxon>
        <taxon>Blepharismidae</taxon>
        <taxon>Blepharisma</taxon>
    </lineage>
</organism>
<gene>
    <name evidence="2" type="ORF">BSTOLATCC_MIC12699</name>
</gene>
<dbReference type="AlphaFoldDB" id="A0AAU9J2P1"/>
<name>A0AAU9J2P1_9CILI</name>
<evidence type="ECO:0000256" key="1">
    <source>
        <dbReference type="SAM" id="MobiDB-lite"/>
    </source>
</evidence>
<proteinExistence type="predicted"/>
<sequence>MGNLIEGMKENNTLEVIMEDLENMEFPTIPSTISNLQKRLSEAVETNRSLIASAEPPSETELTEERYNLSNNL</sequence>
<protein>
    <submittedName>
        <fullName evidence="2">Uncharacterized protein</fullName>
    </submittedName>
</protein>
<dbReference type="Proteomes" id="UP001162131">
    <property type="component" value="Unassembled WGS sequence"/>
</dbReference>
<evidence type="ECO:0000313" key="2">
    <source>
        <dbReference type="EMBL" id="CAG9314919.1"/>
    </source>
</evidence>